<name>A0ACC1HH63_9FUNG</name>
<evidence type="ECO:0000313" key="1">
    <source>
        <dbReference type="EMBL" id="KAJ1675965.1"/>
    </source>
</evidence>
<keyword evidence="2" id="KW-1185">Reference proteome</keyword>
<organism evidence="1 2">
    <name type="scientific">Spiromyces aspiralis</name>
    <dbReference type="NCBI Taxonomy" id="68401"/>
    <lineage>
        <taxon>Eukaryota</taxon>
        <taxon>Fungi</taxon>
        <taxon>Fungi incertae sedis</taxon>
        <taxon>Zoopagomycota</taxon>
        <taxon>Kickxellomycotina</taxon>
        <taxon>Kickxellomycetes</taxon>
        <taxon>Kickxellales</taxon>
        <taxon>Kickxellaceae</taxon>
        <taxon>Spiromyces</taxon>
    </lineage>
</organism>
<evidence type="ECO:0000313" key="2">
    <source>
        <dbReference type="Proteomes" id="UP001145114"/>
    </source>
</evidence>
<dbReference type="EMBL" id="JAMZIH010005148">
    <property type="protein sequence ID" value="KAJ1675965.1"/>
    <property type="molecule type" value="Genomic_DNA"/>
</dbReference>
<accession>A0ACC1HH63</accession>
<sequence>MIRPPLSSKCLLGRGTQQQQHTVFALARRSFSIDVKQFPEKKQRHIPASGTYPRGFLAGGSHCGVKANGAPDLAMIYSELPCTAAAVFTKNQFCAAPVQFDRALLERAAASGTPSVRCAVINSGCANAVTGSQGMQNARRMALAADNFVAKCDGQAQPGVEPTHASLIMSTGVIGQQLPIEKIERGIASLELGASHSDWMCASIAHMTTDTFPKLRSKEFTLPASPSSSQDSGQTYRFAGITKGAGMIHPNMATLLGTICTDVSISQPLLAKALRYAVDRSFNSISIDGDTSTNDTIAVLANGAACPGSRDGYMVDSESSPVFEAFRDELTAFAVELASLVVRDGEGATKFITVRIKGARTYDEGKTVATAISTSALVKTAFYGQDANWGRILCAVGYSSIPVDTDKVSLTMIPSDRSQPMPLVVNGEPLPLDEERAKEILALEDVAVEVDLGLGDEVFEMYTCDFSHDYVSINADYRS</sequence>
<dbReference type="Proteomes" id="UP001145114">
    <property type="component" value="Unassembled WGS sequence"/>
</dbReference>
<gene>
    <name evidence="1" type="primary">ECM42</name>
    <name evidence="1" type="ORF">EV182_000218</name>
</gene>
<protein>
    <submittedName>
        <fullName evidence="1">Glutamate N-acetyltransferase</fullName>
    </submittedName>
</protein>
<comment type="caution">
    <text evidence="1">The sequence shown here is derived from an EMBL/GenBank/DDBJ whole genome shotgun (WGS) entry which is preliminary data.</text>
</comment>
<reference evidence="1" key="1">
    <citation type="submission" date="2022-06" db="EMBL/GenBank/DDBJ databases">
        <title>Phylogenomic reconstructions and comparative analyses of Kickxellomycotina fungi.</title>
        <authorList>
            <person name="Reynolds N.K."/>
            <person name="Stajich J.E."/>
            <person name="Barry K."/>
            <person name="Grigoriev I.V."/>
            <person name="Crous P."/>
            <person name="Smith M.E."/>
        </authorList>
    </citation>
    <scope>NUCLEOTIDE SEQUENCE</scope>
    <source>
        <strain evidence="1">RSA 2271</strain>
    </source>
</reference>
<proteinExistence type="predicted"/>